<name>A0A6N2ZVQ5_9FIRM</name>
<dbReference type="EC" id="3.6.1.41" evidence="1"/>
<reference evidence="8" key="1">
    <citation type="submission" date="2019-11" db="EMBL/GenBank/DDBJ databases">
        <authorList>
            <person name="Feng L."/>
        </authorList>
    </citation>
    <scope>NUCLEOTIDE SEQUENCE</scope>
    <source>
        <strain evidence="8">IbartlettiiLFYP30</strain>
    </source>
</reference>
<dbReference type="GeneID" id="89564651"/>
<evidence type="ECO:0000256" key="2">
    <source>
        <dbReference type="ARBA" id="ARBA00022723"/>
    </source>
</evidence>
<keyword evidence="5" id="KW-0408">Iron</keyword>
<sequence length="197" mass="22853">MNNLNIENIDTKQIIEKLNTMLKPKRLEHSINVAKCAIKLSEIYGYDKEKAYLAGLVHDCAKYFTKEQIDSYVEKYNIELDPLEVDNIALSHSIIGSFAIQDVFNIQDMDIINAVRYHTTGRENMSILEKIIFMADMIEEGRNFPGVDYLRELSFNKQLDKALITSFNNTIKFVIDNDQLIHPRSVKARNYLMQENI</sequence>
<dbReference type="GO" id="GO:0046872">
    <property type="term" value="F:metal ion binding"/>
    <property type="evidence" value="ECO:0007669"/>
    <property type="project" value="UniProtKB-KW"/>
</dbReference>
<dbReference type="GO" id="GO:0016779">
    <property type="term" value="F:nucleotidyltransferase activity"/>
    <property type="evidence" value="ECO:0007669"/>
    <property type="project" value="UniProtKB-KW"/>
</dbReference>
<evidence type="ECO:0000256" key="5">
    <source>
        <dbReference type="ARBA" id="ARBA00023004"/>
    </source>
</evidence>
<dbReference type="GO" id="GO:0008803">
    <property type="term" value="F:bis(5'-nucleosyl)-tetraphosphatase (symmetrical) activity"/>
    <property type="evidence" value="ECO:0007669"/>
    <property type="project" value="UniProtKB-EC"/>
</dbReference>
<gene>
    <name evidence="8" type="ORF">IBLFYP30_00135</name>
</gene>
<keyword evidence="4" id="KW-0378">Hydrolase</keyword>
<organism evidence="8">
    <name type="scientific">Intestinibacter bartlettii</name>
    <dbReference type="NCBI Taxonomy" id="261299"/>
    <lineage>
        <taxon>Bacteria</taxon>
        <taxon>Bacillati</taxon>
        <taxon>Bacillota</taxon>
        <taxon>Clostridia</taxon>
        <taxon>Peptostreptococcales</taxon>
        <taxon>Peptostreptococcaceae</taxon>
        <taxon>Intestinibacter</taxon>
    </lineage>
</organism>
<dbReference type="SUPFAM" id="SSF109604">
    <property type="entry name" value="HD-domain/PDEase-like"/>
    <property type="match status" value="1"/>
</dbReference>
<keyword evidence="2" id="KW-0479">Metal-binding</keyword>
<dbReference type="NCBIfam" id="TIGR00488">
    <property type="entry name" value="bis(5'-nucleosyl)-tetraphosphatase (symmetrical) YqeK"/>
    <property type="match status" value="1"/>
</dbReference>
<evidence type="ECO:0000256" key="1">
    <source>
        <dbReference type="ARBA" id="ARBA00012506"/>
    </source>
</evidence>
<dbReference type="GO" id="GO:0000166">
    <property type="term" value="F:nucleotide binding"/>
    <property type="evidence" value="ECO:0007669"/>
    <property type="project" value="UniProtKB-KW"/>
</dbReference>
<comment type="catalytic activity">
    <reaction evidence="6">
        <text>P(1),P(4)-bis(5'-adenosyl) tetraphosphate + H2O = 2 ADP + 2 H(+)</text>
        <dbReference type="Rhea" id="RHEA:24252"/>
        <dbReference type="ChEBI" id="CHEBI:15377"/>
        <dbReference type="ChEBI" id="CHEBI:15378"/>
        <dbReference type="ChEBI" id="CHEBI:58141"/>
        <dbReference type="ChEBI" id="CHEBI:456216"/>
        <dbReference type="EC" id="3.6.1.41"/>
    </reaction>
</comment>
<dbReference type="PANTHER" id="PTHR35795">
    <property type="entry name" value="SLR1885 PROTEIN"/>
    <property type="match status" value="1"/>
</dbReference>
<dbReference type="InterPro" id="IPR003607">
    <property type="entry name" value="HD/PDEase_dom"/>
</dbReference>
<dbReference type="SMART" id="SM00471">
    <property type="entry name" value="HDc"/>
    <property type="match status" value="1"/>
</dbReference>
<keyword evidence="8" id="KW-0808">Transferase</keyword>
<evidence type="ECO:0000259" key="7">
    <source>
        <dbReference type="PROSITE" id="PS51831"/>
    </source>
</evidence>
<feature type="domain" description="HD" evidence="7">
    <location>
        <begin position="26"/>
        <end position="141"/>
    </location>
</feature>
<keyword evidence="3" id="KW-0547">Nucleotide-binding</keyword>
<dbReference type="NCBIfam" id="TIGR00277">
    <property type="entry name" value="HDIG"/>
    <property type="match status" value="1"/>
</dbReference>
<dbReference type="CDD" id="cd00077">
    <property type="entry name" value="HDc"/>
    <property type="match status" value="1"/>
</dbReference>
<accession>A0A6N2ZVQ5</accession>
<dbReference type="InterPro" id="IPR005249">
    <property type="entry name" value="YqeK"/>
</dbReference>
<evidence type="ECO:0000256" key="3">
    <source>
        <dbReference type="ARBA" id="ARBA00022741"/>
    </source>
</evidence>
<dbReference type="Gene3D" id="1.10.3210.10">
    <property type="entry name" value="Hypothetical protein af1432"/>
    <property type="match status" value="1"/>
</dbReference>
<dbReference type="PANTHER" id="PTHR35795:SF1">
    <property type="entry name" value="BIS(5'-NUCLEOSYL)-TETRAPHOSPHATASE, SYMMETRICAL"/>
    <property type="match status" value="1"/>
</dbReference>
<evidence type="ECO:0000256" key="4">
    <source>
        <dbReference type="ARBA" id="ARBA00022801"/>
    </source>
</evidence>
<evidence type="ECO:0000313" key="8">
    <source>
        <dbReference type="EMBL" id="VYT80772.1"/>
    </source>
</evidence>
<dbReference type="AlphaFoldDB" id="A0A6N2ZVQ5"/>
<dbReference type="Pfam" id="PF01966">
    <property type="entry name" value="HD"/>
    <property type="match status" value="1"/>
</dbReference>
<evidence type="ECO:0000256" key="6">
    <source>
        <dbReference type="ARBA" id="ARBA00049417"/>
    </source>
</evidence>
<dbReference type="EMBL" id="CACRUE010000012">
    <property type="protein sequence ID" value="VYT80772.1"/>
    <property type="molecule type" value="Genomic_DNA"/>
</dbReference>
<proteinExistence type="predicted"/>
<dbReference type="InterPro" id="IPR051094">
    <property type="entry name" value="Diverse_Catalytic_Enzymes"/>
</dbReference>
<keyword evidence="8" id="KW-0548">Nucleotidyltransferase</keyword>
<protein>
    <recommendedName>
        <fullName evidence="1">bis(5'-nucleosyl)-tetraphosphatase (symmetrical)</fullName>
        <ecNumber evidence="1">3.6.1.41</ecNumber>
    </recommendedName>
</protein>
<dbReference type="InterPro" id="IPR006674">
    <property type="entry name" value="HD_domain"/>
</dbReference>
<dbReference type="InterPro" id="IPR006675">
    <property type="entry name" value="HDIG_dom"/>
</dbReference>
<dbReference type="PROSITE" id="PS51831">
    <property type="entry name" value="HD"/>
    <property type="match status" value="1"/>
</dbReference>
<dbReference type="RefSeq" id="WP_007286568.1">
    <property type="nucleotide sequence ID" value="NZ_BAABYO010000001.1"/>
</dbReference>